<dbReference type="PATRIC" id="fig|87541.4.peg.1332"/>
<accession>A0A133XUG8</accession>
<dbReference type="AlphaFoldDB" id="A0A133XUG8"/>
<organism evidence="2 3">
    <name type="scientific">Aerococcus christensenii</name>
    <dbReference type="NCBI Taxonomy" id="87541"/>
    <lineage>
        <taxon>Bacteria</taxon>
        <taxon>Bacillati</taxon>
        <taxon>Bacillota</taxon>
        <taxon>Bacilli</taxon>
        <taxon>Lactobacillales</taxon>
        <taxon>Aerococcaceae</taxon>
        <taxon>Aerococcus</taxon>
    </lineage>
</organism>
<keyword evidence="1" id="KW-0472">Membrane</keyword>
<gene>
    <name evidence="2" type="ORF">HMPREF3187_01348</name>
</gene>
<name>A0A133XUG8_9LACT</name>
<protein>
    <submittedName>
        <fullName evidence="2">Uncharacterized protein</fullName>
    </submittedName>
</protein>
<dbReference type="Proteomes" id="UP000070422">
    <property type="component" value="Unassembled WGS sequence"/>
</dbReference>
<sequence length="83" mass="9741">MRKIRLKEADCSLSTTLKKQQKGQVSYKIKDVAFFLLLQPISILAQFLPFKKGVFLIITISYYIRRERRDPQNKKTPLPSLLE</sequence>
<feature type="transmembrane region" description="Helical" evidence="1">
    <location>
        <begin position="43"/>
        <end position="64"/>
    </location>
</feature>
<comment type="caution">
    <text evidence="2">The sequence shown here is derived from an EMBL/GenBank/DDBJ whole genome shotgun (WGS) entry which is preliminary data.</text>
</comment>
<reference evidence="2 3" key="1">
    <citation type="submission" date="2016-01" db="EMBL/GenBank/DDBJ databases">
        <authorList>
            <person name="Oliw E.H."/>
        </authorList>
    </citation>
    <scope>NUCLEOTIDE SEQUENCE [LARGE SCALE GENOMIC DNA]</scope>
    <source>
        <strain evidence="2 3">KA00635</strain>
    </source>
</reference>
<evidence type="ECO:0000313" key="2">
    <source>
        <dbReference type="EMBL" id="KXB34580.1"/>
    </source>
</evidence>
<proteinExistence type="predicted"/>
<evidence type="ECO:0000313" key="3">
    <source>
        <dbReference type="Proteomes" id="UP000070422"/>
    </source>
</evidence>
<evidence type="ECO:0000256" key="1">
    <source>
        <dbReference type="SAM" id="Phobius"/>
    </source>
</evidence>
<keyword evidence="1" id="KW-0812">Transmembrane</keyword>
<keyword evidence="1" id="KW-1133">Transmembrane helix</keyword>
<dbReference type="EMBL" id="LSCQ01000074">
    <property type="protein sequence ID" value="KXB34580.1"/>
    <property type="molecule type" value="Genomic_DNA"/>
</dbReference>